<evidence type="ECO:0000313" key="3">
    <source>
        <dbReference type="EMBL" id="NPE23988.1"/>
    </source>
</evidence>
<dbReference type="Gene3D" id="1.10.10.1110">
    <property type="entry name" value="Methyltransferase PG1098, N-terminal domain"/>
    <property type="match status" value="1"/>
</dbReference>
<accession>A0ABX2B0M9</accession>
<dbReference type="InterPro" id="IPR054168">
    <property type="entry name" value="PG_1098_Fer"/>
</dbReference>
<dbReference type="GO" id="GO:0032259">
    <property type="term" value="P:methylation"/>
    <property type="evidence" value="ECO:0007669"/>
    <property type="project" value="UniProtKB-KW"/>
</dbReference>
<keyword evidence="3" id="KW-0808">Transferase</keyword>
<feature type="domain" description="THUMP-like" evidence="1">
    <location>
        <begin position="330"/>
        <end position="401"/>
    </location>
</feature>
<dbReference type="Gene3D" id="3.40.50.150">
    <property type="entry name" value="Vaccinia Virus protein VP39"/>
    <property type="match status" value="1"/>
</dbReference>
<feature type="domain" description="PG-1098 ferredoxin-like" evidence="2">
    <location>
        <begin position="286"/>
        <end position="329"/>
    </location>
</feature>
<dbReference type="SUPFAM" id="SSF53335">
    <property type="entry name" value="S-adenosyl-L-methionine-dependent methyltransferases"/>
    <property type="match status" value="1"/>
</dbReference>
<dbReference type="InterPro" id="IPR041497">
    <property type="entry name" value="Thump-like"/>
</dbReference>
<proteinExistence type="predicted"/>
<reference evidence="3 4" key="1">
    <citation type="submission" date="2020-05" db="EMBL/GenBank/DDBJ databases">
        <title>Distinct polysaccharide utilization as determinants for interspecies competition between intestinal Prevotella spp.</title>
        <authorList>
            <person name="Galvez E.J.C."/>
            <person name="Iljazovic A."/>
            <person name="Strowig T."/>
        </authorList>
    </citation>
    <scope>NUCLEOTIDE SEQUENCE [LARGE SCALE GENOMIC DNA]</scope>
    <source>
        <strain evidence="3 4">PCHR</strain>
    </source>
</reference>
<dbReference type="Pfam" id="PF22013">
    <property type="entry name" value="PG_1098_Fer"/>
    <property type="match status" value="1"/>
</dbReference>
<organism evidence="3 4">
    <name type="scientific">Xylanibacter caecicola</name>
    <dbReference type="NCBI Taxonomy" id="2736294"/>
    <lineage>
        <taxon>Bacteria</taxon>
        <taxon>Pseudomonadati</taxon>
        <taxon>Bacteroidota</taxon>
        <taxon>Bacteroidia</taxon>
        <taxon>Bacteroidales</taxon>
        <taxon>Prevotellaceae</taxon>
        <taxon>Xylanibacter</taxon>
    </lineage>
</organism>
<evidence type="ECO:0000313" key="4">
    <source>
        <dbReference type="Proteomes" id="UP000820977"/>
    </source>
</evidence>
<dbReference type="Pfam" id="PF18096">
    <property type="entry name" value="Thump_like"/>
    <property type="match status" value="1"/>
</dbReference>
<evidence type="ECO:0000259" key="2">
    <source>
        <dbReference type="Pfam" id="PF22013"/>
    </source>
</evidence>
<comment type="caution">
    <text evidence="3">The sequence shown here is derived from an EMBL/GenBank/DDBJ whole genome shotgun (WGS) entry which is preliminary data.</text>
</comment>
<dbReference type="InterPro" id="IPR029063">
    <property type="entry name" value="SAM-dependent_MTases_sf"/>
</dbReference>
<name>A0ABX2B0M9_9BACT</name>
<gene>
    <name evidence="3" type="ORF">HPS54_00400</name>
</gene>
<dbReference type="Proteomes" id="UP000820977">
    <property type="component" value="Unassembled WGS sequence"/>
</dbReference>
<dbReference type="RefSeq" id="WP_172343519.1">
    <property type="nucleotide sequence ID" value="NZ_CASYYZ010000024.1"/>
</dbReference>
<keyword evidence="4" id="KW-1185">Reference proteome</keyword>
<dbReference type="EMBL" id="JABKKJ010000001">
    <property type="protein sequence ID" value="NPE23988.1"/>
    <property type="molecule type" value="Genomic_DNA"/>
</dbReference>
<evidence type="ECO:0000259" key="1">
    <source>
        <dbReference type="Pfam" id="PF18096"/>
    </source>
</evidence>
<dbReference type="GO" id="GO:0008168">
    <property type="term" value="F:methyltransferase activity"/>
    <property type="evidence" value="ECO:0007669"/>
    <property type="project" value="UniProtKB-KW"/>
</dbReference>
<sequence length="402" mass="44219">MTATFIHNHRNDDVRKLAFQIAGRKDIDVPFVLEQIAGWQKACEKLPSWAQTDGIIYPPHLSMEQCSGETAARIKADVAGRICGCGTSDKASLLVDLTGGFGVDFSFMSRFFERSIYVERNERLCETARNNFGVLALDGADVVCADGTEYLHNIEHASLIYLDPARRDACGGRTYAIGDCTPDVLCMLVELTEKADNVMLKLSPMLDWHDAVASLNAVCPDVVREIHVISVRNECKELLFVLSRKGSSQPEIYCINDGRTVRCSLEEACRPTLTSDEPYTSLAGRYLYEPDASVMKAGCFGLLCNRYGVRQVGVNSRLFVSDRVVDDFPGRHFAVTAVSSMNKKELKTVLAGVTKANVAVRNFPLTVAELRKRLRLGDGGDVYVFGTTCACGTRAVLVCSKI</sequence>
<keyword evidence="3" id="KW-0489">Methyltransferase</keyword>
<protein>
    <submittedName>
        <fullName evidence="3">SAM-dependent methyltransferase</fullName>
    </submittedName>
</protein>